<dbReference type="STRING" id="150033.RV14_GL001199"/>
<dbReference type="SUPFAM" id="SSF158622">
    <property type="entry name" value="YheA/YmcA-like"/>
    <property type="match status" value="1"/>
</dbReference>
<dbReference type="AlphaFoldDB" id="A0A1L8WB43"/>
<protein>
    <submittedName>
        <fullName evidence="1">Uncharacterized protein</fullName>
    </submittedName>
</protein>
<sequence>MKNYLKSKKLMEQSKEVKKLMAHFAVKKEQYEKVAPYQNYAPEFREIKMAVWQAKRQLDLNEKVAAFRVRETQLQNVLDEISQQLAKTVSLTIKVDAGNPFFEKRTHNGCGGSCHER</sequence>
<organism evidence="1 2">
    <name type="scientific">Enterococcus ratti</name>
    <dbReference type="NCBI Taxonomy" id="150033"/>
    <lineage>
        <taxon>Bacteria</taxon>
        <taxon>Bacillati</taxon>
        <taxon>Bacillota</taxon>
        <taxon>Bacilli</taxon>
        <taxon>Lactobacillales</taxon>
        <taxon>Enterococcaceae</taxon>
        <taxon>Enterococcus</taxon>
    </lineage>
</organism>
<gene>
    <name evidence="1" type="ORF">RV14_GL001199</name>
</gene>
<proteinExistence type="predicted"/>
<dbReference type="Gene3D" id="1.20.1500.10">
    <property type="entry name" value="YheA/YmcA-like"/>
    <property type="match status" value="1"/>
</dbReference>
<dbReference type="Pfam" id="PF06133">
    <property type="entry name" value="Com_YlbF"/>
    <property type="match status" value="1"/>
</dbReference>
<accession>A0A1L8WB43</accession>
<keyword evidence="2" id="KW-1185">Reference proteome</keyword>
<dbReference type="InterPro" id="IPR010368">
    <property type="entry name" value="Com_YlbF"/>
</dbReference>
<dbReference type="InterPro" id="IPR023378">
    <property type="entry name" value="YheA/YmcA-like_dom_sf"/>
</dbReference>
<name>A0A1L8WB43_9ENTE</name>
<dbReference type="PANTHER" id="PTHR38448:SF2">
    <property type="entry name" value="REGULATORY PROTEIN YLBF"/>
    <property type="match status" value="1"/>
</dbReference>
<comment type="caution">
    <text evidence="1">The sequence shown here is derived from an EMBL/GenBank/DDBJ whole genome shotgun (WGS) entry which is preliminary data.</text>
</comment>
<dbReference type="Proteomes" id="UP000182152">
    <property type="component" value="Unassembled WGS sequence"/>
</dbReference>
<reference evidence="1 2" key="1">
    <citation type="submission" date="2014-12" db="EMBL/GenBank/DDBJ databases">
        <title>Draft genome sequences of 29 type strains of Enterococci.</title>
        <authorList>
            <person name="Zhong Z."/>
            <person name="Sun Z."/>
            <person name="Liu W."/>
            <person name="Zhang W."/>
            <person name="Zhang H."/>
        </authorList>
    </citation>
    <scope>NUCLEOTIDE SEQUENCE [LARGE SCALE GENOMIC DNA]</scope>
    <source>
        <strain evidence="1 2">DSM 15687</strain>
    </source>
</reference>
<evidence type="ECO:0000313" key="1">
    <source>
        <dbReference type="EMBL" id="OJG78258.1"/>
    </source>
</evidence>
<dbReference type="InterPro" id="IPR052767">
    <property type="entry name" value="Bact_com_dev_regulator"/>
</dbReference>
<dbReference type="PANTHER" id="PTHR38448">
    <property type="entry name" value="REGULATORY PROTEIN YLBF-RELATED"/>
    <property type="match status" value="1"/>
</dbReference>
<evidence type="ECO:0000313" key="2">
    <source>
        <dbReference type="Proteomes" id="UP000182152"/>
    </source>
</evidence>
<dbReference type="EMBL" id="JXLB01000025">
    <property type="protein sequence ID" value="OJG78258.1"/>
    <property type="molecule type" value="Genomic_DNA"/>
</dbReference>